<feature type="domain" description="CCHC-type" evidence="3">
    <location>
        <begin position="139"/>
        <end position="152"/>
    </location>
</feature>
<dbReference type="GO" id="GO:0008270">
    <property type="term" value="F:zinc ion binding"/>
    <property type="evidence" value="ECO:0007669"/>
    <property type="project" value="UniProtKB-KW"/>
</dbReference>
<feature type="non-terminal residue" evidence="4">
    <location>
        <position position="1"/>
    </location>
</feature>
<name>A0A9P6PK87_9FUNG</name>
<accession>A0A9P6PK87</accession>
<sequence>MLEESAKACFLNGAPLALQQQLLNFQINSPPGVSIHAICNAAERFDGIFHYQPDPSPSNPAPPAHKSNHAHHPNLLATPYHDPMAMELDNLVIAVNALANRFNSSNGNNRQGNRSAYNGNRLPPLTHQERARLRDEGGCFKCRKPGHIARECNNRGMNNLQVDEGRVSDSASGKASSGQ</sequence>
<dbReference type="PROSITE" id="PS50158">
    <property type="entry name" value="ZF_CCHC"/>
    <property type="match status" value="1"/>
</dbReference>
<dbReference type="SMART" id="SM00343">
    <property type="entry name" value="ZnF_C2HC"/>
    <property type="match status" value="1"/>
</dbReference>
<dbReference type="InterPro" id="IPR001878">
    <property type="entry name" value="Znf_CCHC"/>
</dbReference>
<dbReference type="Gene3D" id="4.10.60.10">
    <property type="entry name" value="Zinc finger, CCHC-type"/>
    <property type="match status" value="1"/>
</dbReference>
<reference evidence="4" key="1">
    <citation type="journal article" date="2020" name="Fungal Divers.">
        <title>Resolving the Mortierellaceae phylogeny through synthesis of multi-gene phylogenetics and phylogenomics.</title>
        <authorList>
            <person name="Vandepol N."/>
            <person name="Liber J."/>
            <person name="Desiro A."/>
            <person name="Na H."/>
            <person name="Kennedy M."/>
            <person name="Barry K."/>
            <person name="Grigoriev I.V."/>
            <person name="Miller A.N."/>
            <person name="O'Donnell K."/>
            <person name="Stajich J.E."/>
            <person name="Bonito G."/>
        </authorList>
    </citation>
    <scope>NUCLEOTIDE SEQUENCE</scope>
    <source>
        <strain evidence="4">KOD948</strain>
    </source>
</reference>
<dbReference type="Proteomes" id="UP000726737">
    <property type="component" value="Unassembled WGS sequence"/>
</dbReference>
<keyword evidence="1" id="KW-0862">Zinc</keyword>
<evidence type="ECO:0000313" key="4">
    <source>
        <dbReference type="EMBL" id="KAG0243205.1"/>
    </source>
</evidence>
<gene>
    <name evidence="4" type="ORF">BG011_003183</name>
</gene>
<feature type="compositionally biased region" description="Pro residues" evidence="2">
    <location>
        <begin position="54"/>
        <end position="63"/>
    </location>
</feature>
<keyword evidence="1" id="KW-0479">Metal-binding</keyword>
<dbReference type="Pfam" id="PF00098">
    <property type="entry name" value="zf-CCHC"/>
    <property type="match status" value="1"/>
</dbReference>
<keyword evidence="5" id="KW-1185">Reference proteome</keyword>
<evidence type="ECO:0000259" key="3">
    <source>
        <dbReference type="PROSITE" id="PS50158"/>
    </source>
</evidence>
<dbReference type="GO" id="GO:0003676">
    <property type="term" value="F:nucleic acid binding"/>
    <property type="evidence" value="ECO:0007669"/>
    <property type="project" value="InterPro"/>
</dbReference>
<organism evidence="4 5">
    <name type="scientific">Mortierella polycephala</name>
    <dbReference type="NCBI Taxonomy" id="41804"/>
    <lineage>
        <taxon>Eukaryota</taxon>
        <taxon>Fungi</taxon>
        <taxon>Fungi incertae sedis</taxon>
        <taxon>Mucoromycota</taxon>
        <taxon>Mortierellomycotina</taxon>
        <taxon>Mortierellomycetes</taxon>
        <taxon>Mortierellales</taxon>
        <taxon>Mortierellaceae</taxon>
        <taxon>Mortierella</taxon>
    </lineage>
</organism>
<keyword evidence="1" id="KW-0863">Zinc-finger</keyword>
<dbReference type="OrthoDB" id="2448463at2759"/>
<dbReference type="AlphaFoldDB" id="A0A9P6PK87"/>
<evidence type="ECO:0000313" key="5">
    <source>
        <dbReference type="Proteomes" id="UP000726737"/>
    </source>
</evidence>
<feature type="compositionally biased region" description="Low complexity" evidence="2">
    <location>
        <begin position="102"/>
        <end position="115"/>
    </location>
</feature>
<proteinExistence type="predicted"/>
<feature type="region of interest" description="Disordered" evidence="2">
    <location>
        <begin position="102"/>
        <end position="124"/>
    </location>
</feature>
<dbReference type="InterPro" id="IPR036875">
    <property type="entry name" value="Znf_CCHC_sf"/>
</dbReference>
<protein>
    <recommendedName>
        <fullName evidence="3">CCHC-type domain-containing protein</fullName>
    </recommendedName>
</protein>
<evidence type="ECO:0000256" key="1">
    <source>
        <dbReference type="PROSITE-ProRule" id="PRU00047"/>
    </source>
</evidence>
<comment type="caution">
    <text evidence="4">The sequence shown here is derived from an EMBL/GenBank/DDBJ whole genome shotgun (WGS) entry which is preliminary data.</text>
</comment>
<feature type="region of interest" description="Disordered" evidence="2">
    <location>
        <begin position="50"/>
        <end position="75"/>
    </location>
</feature>
<dbReference type="SUPFAM" id="SSF57756">
    <property type="entry name" value="Retrovirus zinc finger-like domains"/>
    <property type="match status" value="1"/>
</dbReference>
<dbReference type="EMBL" id="JAAAJA010002120">
    <property type="protein sequence ID" value="KAG0243205.1"/>
    <property type="molecule type" value="Genomic_DNA"/>
</dbReference>
<feature type="non-terminal residue" evidence="4">
    <location>
        <position position="179"/>
    </location>
</feature>
<evidence type="ECO:0000256" key="2">
    <source>
        <dbReference type="SAM" id="MobiDB-lite"/>
    </source>
</evidence>